<evidence type="ECO:0008006" key="17">
    <source>
        <dbReference type="Google" id="ProtNLM"/>
    </source>
</evidence>
<dbReference type="InterPro" id="IPR039426">
    <property type="entry name" value="TonB-dep_rcpt-like"/>
</dbReference>
<dbReference type="GO" id="GO:0009279">
    <property type="term" value="C:cell outer membrane"/>
    <property type="evidence" value="ECO:0007669"/>
    <property type="project" value="UniProtKB-SubCell"/>
</dbReference>
<dbReference type="Pfam" id="PF07715">
    <property type="entry name" value="Plug"/>
    <property type="match status" value="1"/>
</dbReference>
<keyword evidence="4 10" id="KW-0812">Transmembrane</keyword>
<dbReference type="PANTHER" id="PTHR30069:SF29">
    <property type="entry name" value="HEMOGLOBIN AND HEMOGLOBIN-HAPTOGLOBIN-BINDING PROTEIN 1-RELATED"/>
    <property type="match status" value="1"/>
</dbReference>
<comment type="similarity">
    <text evidence="10 11">Belongs to the TonB-dependent receptor family.</text>
</comment>
<keyword evidence="2 10" id="KW-0813">Transport</keyword>
<name>A0A177E9Z2_9BACT</name>
<keyword evidence="5 12" id="KW-0732">Signal</keyword>
<evidence type="ECO:0000256" key="6">
    <source>
        <dbReference type="ARBA" id="ARBA00023077"/>
    </source>
</evidence>
<keyword evidence="9 10" id="KW-0998">Cell outer membrane</keyword>
<dbReference type="InterPro" id="IPR000531">
    <property type="entry name" value="Beta-barrel_TonB"/>
</dbReference>
<accession>A0A177E9Z2</accession>
<dbReference type="PANTHER" id="PTHR30069">
    <property type="entry name" value="TONB-DEPENDENT OUTER MEMBRANE RECEPTOR"/>
    <property type="match status" value="1"/>
</dbReference>
<evidence type="ECO:0000256" key="2">
    <source>
        <dbReference type="ARBA" id="ARBA00022448"/>
    </source>
</evidence>
<protein>
    <recommendedName>
        <fullName evidence="17">TonB-dependent receptor</fullName>
    </recommendedName>
</protein>
<keyword evidence="16" id="KW-1185">Reference proteome</keyword>
<organism evidence="15 16">
    <name type="scientific">Thermodesulfatator autotrophicus</name>
    <dbReference type="NCBI Taxonomy" id="1795632"/>
    <lineage>
        <taxon>Bacteria</taxon>
        <taxon>Pseudomonadati</taxon>
        <taxon>Thermodesulfobacteriota</taxon>
        <taxon>Thermodesulfobacteria</taxon>
        <taxon>Thermodesulfobacteriales</taxon>
        <taxon>Thermodesulfatatoraceae</taxon>
        <taxon>Thermodesulfatator</taxon>
    </lineage>
</organism>
<dbReference type="SUPFAM" id="SSF56935">
    <property type="entry name" value="Porins"/>
    <property type="match status" value="1"/>
</dbReference>
<keyword evidence="8" id="KW-0675">Receptor</keyword>
<evidence type="ECO:0000259" key="13">
    <source>
        <dbReference type="Pfam" id="PF00593"/>
    </source>
</evidence>
<evidence type="ECO:0000259" key="14">
    <source>
        <dbReference type="Pfam" id="PF07715"/>
    </source>
</evidence>
<evidence type="ECO:0000313" key="16">
    <source>
        <dbReference type="Proteomes" id="UP000076964"/>
    </source>
</evidence>
<dbReference type="Pfam" id="PF00593">
    <property type="entry name" value="TonB_dep_Rec_b-barrel"/>
    <property type="match status" value="1"/>
</dbReference>
<feature type="signal peptide" evidence="12">
    <location>
        <begin position="1"/>
        <end position="22"/>
    </location>
</feature>
<evidence type="ECO:0000256" key="8">
    <source>
        <dbReference type="ARBA" id="ARBA00023170"/>
    </source>
</evidence>
<dbReference type="InterPro" id="IPR036942">
    <property type="entry name" value="Beta-barrel_TonB_sf"/>
</dbReference>
<dbReference type="RefSeq" id="WP_068541119.1">
    <property type="nucleotide sequence ID" value="NZ_LSFI01000008.1"/>
</dbReference>
<comment type="caution">
    <text evidence="15">The sequence shown here is derived from an EMBL/GenBank/DDBJ whole genome shotgun (WGS) entry which is preliminary data.</text>
</comment>
<dbReference type="STRING" id="1795632.TH606_02490"/>
<dbReference type="Gene3D" id="2.40.170.20">
    <property type="entry name" value="TonB-dependent receptor, beta-barrel domain"/>
    <property type="match status" value="1"/>
</dbReference>
<evidence type="ECO:0000256" key="9">
    <source>
        <dbReference type="ARBA" id="ARBA00023237"/>
    </source>
</evidence>
<evidence type="ECO:0000256" key="1">
    <source>
        <dbReference type="ARBA" id="ARBA00004571"/>
    </source>
</evidence>
<sequence>MYFWSLLLALLLGFLSVMPVKAQESQAISLGEVVVTATKTETAIKDAPASVTVITKKDMEAKHLVTIDKALETEAGVYVKRSKGLMDTLASVTLRGIPYQKRTLILLDGIPINDGYYGGVPWSNFSTESIDRIEVVRGAYSALWGGNAMGGVISLFTELPQKLTYWARAGLGGGESVTQGYRLGFGNRLGDVSFLLGFEKDIDHGYPTTPVLRSPKSGSGALAGGYPMLDPTGTEVKWVVGDKGDNWGRRENYNAALGWAFSPDGFLKLTFQHGWTSYGYGPPHTYVYDPTTSEPAFSGNVSLPDGQYVSVSPSNYIYYTGIGRNQTDLWALNTKNKFGKAEVNFVLGYTKRDKYYTVTKTYTKDYNTADGTLSETKADTFYTDLSTTFPWFARHKLTTGATYRLDKAHTKEYELSFYRDPSSKGDETYRSGGYVGTLGLFAQDKWVLKKNLSLFLGLRYDHWWTYNGYSSVDGSYSSRDTGTVSPKVALVWEPFQDTTLRLSYGKAFRAPNVYELYRTWTSSWGTTYHSNPNLGPEKAYTTEASLSKKLWEKRLELNLSLYHTKLKDLIYRKTVGSDKYYINAGEGEIYGLEAGVKAKPTHWLNLGVNYTRNDTKITSNPADLSSEGKRFVETPPWIWNFNVGIEIPRVTFAFNGHYVGKIYTNEDNSDVAEGVYGAYEKHFVADFKGTVYLPVPSWLAGDKLALSLSVTNLFDEDYFDYYKAPGRSWFLSLELKR</sequence>
<evidence type="ECO:0000256" key="3">
    <source>
        <dbReference type="ARBA" id="ARBA00022452"/>
    </source>
</evidence>
<gene>
    <name evidence="15" type="ORF">TH606_02490</name>
</gene>
<evidence type="ECO:0000256" key="4">
    <source>
        <dbReference type="ARBA" id="ARBA00022692"/>
    </source>
</evidence>
<dbReference type="PROSITE" id="PS52016">
    <property type="entry name" value="TONB_DEPENDENT_REC_3"/>
    <property type="match status" value="1"/>
</dbReference>
<dbReference type="GO" id="GO:0044718">
    <property type="term" value="P:siderophore transmembrane transport"/>
    <property type="evidence" value="ECO:0007669"/>
    <property type="project" value="TreeGrafter"/>
</dbReference>
<evidence type="ECO:0000256" key="10">
    <source>
        <dbReference type="PROSITE-ProRule" id="PRU01360"/>
    </source>
</evidence>
<dbReference type="Proteomes" id="UP000076964">
    <property type="component" value="Unassembled WGS sequence"/>
</dbReference>
<evidence type="ECO:0000256" key="7">
    <source>
        <dbReference type="ARBA" id="ARBA00023136"/>
    </source>
</evidence>
<keyword evidence="7 10" id="KW-0472">Membrane</keyword>
<feature type="chain" id="PRO_5008060230" description="TonB-dependent receptor" evidence="12">
    <location>
        <begin position="23"/>
        <end position="737"/>
    </location>
</feature>
<dbReference type="Gene3D" id="2.170.130.10">
    <property type="entry name" value="TonB-dependent receptor, plug domain"/>
    <property type="match status" value="1"/>
</dbReference>
<feature type="domain" description="TonB-dependent receptor plug" evidence="14">
    <location>
        <begin position="44"/>
        <end position="152"/>
    </location>
</feature>
<feature type="domain" description="TonB-dependent receptor-like beta-barrel" evidence="13">
    <location>
        <begin position="273"/>
        <end position="713"/>
    </location>
</feature>
<keyword evidence="6 11" id="KW-0798">TonB box</keyword>
<reference evidence="15 16" key="1">
    <citation type="submission" date="2016-02" db="EMBL/GenBank/DDBJ databases">
        <title>Draft genome sequence of Thermodesulfatator sp. S606.</title>
        <authorList>
            <person name="Lai Q."/>
            <person name="Cao J."/>
            <person name="Dupont S."/>
            <person name="Shao Z."/>
            <person name="Jebbar M."/>
            <person name="Alain K."/>
        </authorList>
    </citation>
    <scope>NUCLEOTIDE SEQUENCE [LARGE SCALE GENOMIC DNA]</scope>
    <source>
        <strain evidence="15 16">S606</strain>
    </source>
</reference>
<evidence type="ECO:0000256" key="11">
    <source>
        <dbReference type="RuleBase" id="RU003357"/>
    </source>
</evidence>
<evidence type="ECO:0000256" key="5">
    <source>
        <dbReference type="ARBA" id="ARBA00022729"/>
    </source>
</evidence>
<dbReference type="AlphaFoldDB" id="A0A177E9Z2"/>
<proteinExistence type="inferred from homology"/>
<keyword evidence="3 10" id="KW-1134">Transmembrane beta strand</keyword>
<dbReference type="EMBL" id="LSFI01000008">
    <property type="protein sequence ID" value="OAG28240.1"/>
    <property type="molecule type" value="Genomic_DNA"/>
</dbReference>
<dbReference type="InterPro" id="IPR037066">
    <property type="entry name" value="Plug_dom_sf"/>
</dbReference>
<dbReference type="GO" id="GO:0015344">
    <property type="term" value="F:siderophore uptake transmembrane transporter activity"/>
    <property type="evidence" value="ECO:0007669"/>
    <property type="project" value="TreeGrafter"/>
</dbReference>
<evidence type="ECO:0000313" key="15">
    <source>
        <dbReference type="EMBL" id="OAG28240.1"/>
    </source>
</evidence>
<dbReference type="CDD" id="cd01347">
    <property type="entry name" value="ligand_gated_channel"/>
    <property type="match status" value="1"/>
</dbReference>
<evidence type="ECO:0000256" key="12">
    <source>
        <dbReference type="SAM" id="SignalP"/>
    </source>
</evidence>
<dbReference type="OrthoDB" id="9763670at2"/>
<dbReference type="InterPro" id="IPR012910">
    <property type="entry name" value="Plug_dom"/>
</dbReference>
<comment type="subcellular location">
    <subcellularLocation>
        <location evidence="1 10">Cell outer membrane</location>
        <topology evidence="1 10">Multi-pass membrane protein</topology>
    </subcellularLocation>
</comment>